<protein>
    <recommendedName>
        <fullName evidence="4">Retrotransposon gag domain-containing protein</fullName>
    </recommendedName>
</protein>
<feature type="non-terminal residue" evidence="2">
    <location>
        <position position="1"/>
    </location>
</feature>
<comment type="caution">
    <text evidence="2">The sequence shown here is derived from an EMBL/GenBank/DDBJ whole genome shotgun (WGS) entry which is preliminary data.</text>
</comment>
<dbReference type="EMBL" id="QJKJ01001692">
    <property type="protein sequence ID" value="RDY06408.1"/>
    <property type="molecule type" value="Genomic_DNA"/>
</dbReference>
<gene>
    <name evidence="2" type="ORF">CR513_09602</name>
</gene>
<dbReference type="OrthoDB" id="1422241at2759"/>
<evidence type="ECO:0000313" key="3">
    <source>
        <dbReference type="Proteomes" id="UP000257109"/>
    </source>
</evidence>
<accession>A0A371HUF5</accession>
<feature type="region of interest" description="Disordered" evidence="1">
    <location>
        <begin position="335"/>
        <end position="357"/>
    </location>
</feature>
<dbReference type="InterPro" id="IPR021109">
    <property type="entry name" value="Peptidase_aspartic_dom_sf"/>
</dbReference>
<sequence>MKNTRFEPQETCEKSWNKLESSKGCIPSLDNMTNNDKALKELATPDVIYLPWCIRYPKLKQAKSYELKSRLIYLLPKFHSLVGEDPQKHLKEFHVVCSTIRPHGIPEHYIKMKAFPFSLDGVAKDWLYLGSATSKVVNEIPKYEKFLKELCTNKRKKLEGDVEVGRNVSALIKSEQVSTFIHPVMPKKCSDPITFSVPCTIGKCNFDVILDLGTSINVMPSLVYKFLRLGALEPTGIVIQLANKSIAHSLGILENVLVQDGLPRKRPTLILCSPFLKTARTKIDVHVGTLSMEFGAKVIDISKVVEAVAMQPPLPSMVPVEEATKACGTRITKMDEASQTHYKPKVENHDHPNLRDYRNEKGPLLVLERRSGAKWAS</sequence>
<proteinExistence type="predicted"/>
<evidence type="ECO:0008006" key="4">
    <source>
        <dbReference type="Google" id="ProtNLM"/>
    </source>
</evidence>
<keyword evidence="3" id="KW-1185">Reference proteome</keyword>
<dbReference type="AlphaFoldDB" id="A0A371HUF5"/>
<dbReference type="Gene3D" id="2.40.70.10">
    <property type="entry name" value="Acid Proteases"/>
    <property type="match status" value="1"/>
</dbReference>
<evidence type="ECO:0000256" key="1">
    <source>
        <dbReference type="SAM" id="MobiDB-lite"/>
    </source>
</evidence>
<dbReference type="PANTHER" id="PTHR33067">
    <property type="entry name" value="RNA-DIRECTED DNA POLYMERASE-RELATED"/>
    <property type="match status" value="1"/>
</dbReference>
<evidence type="ECO:0000313" key="2">
    <source>
        <dbReference type="EMBL" id="RDY06408.1"/>
    </source>
</evidence>
<name>A0A371HUF5_MUCPR</name>
<reference evidence="2" key="1">
    <citation type="submission" date="2018-05" db="EMBL/GenBank/DDBJ databases">
        <title>Draft genome of Mucuna pruriens seed.</title>
        <authorList>
            <person name="Nnadi N.E."/>
            <person name="Vos R."/>
            <person name="Hasami M.H."/>
            <person name="Devisetty U.K."/>
            <person name="Aguiy J.C."/>
        </authorList>
    </citation>
    <scope>NUCLEOTIDE SEQUENCE [LARGE SCALE GENOMIC DNA]</scope>
    <source>
        <strain evidence="2">JCA_2017</strain>
    </source>
</reference>
<organism evidence="2 3">
    <name type="scientific">Mucuna pruriens</name>
    <name type="common">Velvet bean</name>
    <name type="synonym">Dolichos pruriens</name>
    <dbReference type="NCBI Taxonomy" id="157652"/>
    <lineage>
        <taxon>Eukaryota</taxon>
        <taxon>Viridiplantae</taxon>
        <taxon>Streptophyta</taxon>
        <taxon>Embryophyta</taxon>
        <taxon>Tracheophyta</taxon>
        <taxon>Spermatophyta</taxon>
        <taxon>Magnoliopsida</taxon>
        <taxon>eudicotyledons</taxon>
        <taxon>Gunneridae</taxon>
        <taxon>Pentapetalae</taxon>
        <taxon>rosids</taxon>
        <taxon>fabids</taxon>
        <taxon>Fabales</taxon>
        <taxon>Fabaceae</taxon>
        <taxon>Papilionoideae</taxon>
        <taxon>50 kb inversion clade</taxon>
        <taxon>NPAAA clade</taxon>
        <taxon>indigoferoid/millettioid clade</taxon>
        <taxon>Phaseoleae</taxon>
        <taxon>Mucuna</taxon>
    </lineage>
</organism>
<dbReference type="Proteomes" id="UP000257109">
    <property type="component" value="Unassembled WGS sequence"/>
</dbReference>
<dbReference type="PANTHER" id="PTHR33067:SF15">
    <property type="entry name" value="RNA-DIRECTED DNA POLYMERASE"/>
    <property type="match status" value="1"/>
</dbReference>